<reference evidence="1 2" key="1">
    <citation type="journal article" date="2024" name="G3 (Bethesda)">
        <title>Genome assembly of Hibiscus sabdariffa L. provides insights into metabolisms of medicinal natural products.</title>
        <authorList>
            <person name="Kim T."/>
        </authorList>
    </citation>
    <scope>NUCLEOTIDE SEQUENCE [LARGE SCALE GENOMIC DNA]</scope>
    <source>
        <strain evidence="1">TK-2024</strain>
        <tissue evidence="1">Old leaves</tissue>
    </source>
</reference>
<dbReference type="EMBL" id="JBBPBM010000089">
    <property type="protein sequence ID" value="KAK8510036.1"/>
    <property type="molecule type" value="Genomic_DNA"/>
</dbReference>
<dbReference type="Proteomes" id="UP001472677">
    <property type="component" value="Unassembled WGS sequence"/>
</dbReference>
<sequence>MVASARLRVVVVPSSGGYDSVERWGIVWWQGAQFRGWGLLQCSRLLLCICANGTEVGCWSRFGNHQGSGMVGRGAAGAGMAG</sequence>
<gene>
    <name evidence="1" type="ORF">V6N12_035359</name>
</gene>
<protein>
    <submittedName>
        <fullName evidence="1">Uncharacterized protein</fullName>
    </submittedName>
</protein>
<accession>A0ABR2BS99</accession>
<comment type="caution">
    <text evidence="1">The sequence shown here is derived from an EMBL/GenBank/DDBJ whole genome shotgun (WGS) entry which is preliminary data.</text>
</comment>
<name>A0ABR2BS99_9ROSI</name>
<proteinExistence type="predicted"/>
<evidence type="ECO:0000313" key="1">
    <source>
        <dbReference type="EMBL" id="KAK8510036.1"/>
    </source>
</evidence>
<evidence type="ECO:0000313" key="2">
    <source>
        <dbReference type="Proteomes" id="UP001472677"/>
    </source>
</evidence>
<organism evidence="1 2">
    <name type="scientific">Hibiscus sabdariffa</name>
    <name type="common">roselle</name>
    <dbReference type="NCBI Taxonomy" id="183260"/>
    <lineage>
        <taxon>Eukaryota</taxon>
        <taxon>Viridiplantae</taxon>
        <taxon>Streptophyta</taxon>
        <taxon>Embryophyta</taxon>
        <taxon>Tracheophyta</taxon>
        <taxon>Spermatophyta</taxon>
        <taxon>Magnoliopsida</taxon>
        <taxon>eudicotyledons</taxon>
        <taxon>Gunneridae</taxon>
        <taxon>Pentapetalae</taxon>
        <taxon>rosids</taxon>
        <taxon>malvids</taxon>
        <taxon>Malvales</taxon>
        <taxon>Malvaceae</taxon>
        <taxon>Malvoideae</taxon>
        <taxon>Hibiscus</taxon>
    </lineage>
</organism>
<keyword evidence="2" id="KW-1185">Reference proteome</keyword>